<evidence type="ECO:0000256" key="5">
    <source>
        <dbReference type="ARBA" id="ARBA00022692"/>
    </source>
</evidence>
<dbReference type="PANTHER" id="PTHR32063">
    <property type="match status" value="1"/>
</dbReference>
<dbReference type="Gene3D" id="1.20.1640.10">
    <property type="entry name" value="Multidrug efflux transporter AcrB transmembrane domain"/>
    <property type="match status" value="2"/>
</dbReference>
<evidence type="ECO:0000256" key="4">
    <source>
        <dbReference type="ARBA" id="ARBA00022519"/>
    </source>
</evidence>
<dbReference type="RefSeq" id="WP_062299637.1">
    <property type="nucleotide sequence ID" value="NZ_LRPB01000002.1"/>
</dbReference>
<dbReference type="Gene3D" id="3.30.70.1320">
    <property type="entry name" value="Multidrug efflux transporter AcrB pore domain like"/>
    <property type="match status" value="1"/>
</dbReference>
<sequence length="1023" mass="112340">MSSLSTISIKRPVLAMVMNIIIVIFGVIGFSYLGVREFPSVDPPVISVSTSYAGANAQIIEAQITEPIEEALNSIAGIKTLTSTSRDGGSSISAEFDLGVDLEAATNDVRDKVAGVVRRLPPDVEPPTVRKADADASPIIFLNISSKERNLLDLTLLAENIFKERVQTIQGISSVQVWGSKRYSMRLWMDPDKLAAYQLTPLDVQNAVGRDNVELPSGAVEGNSTEIAVRTIGRINSPEEFNNLIVKEDGGTIVRFRDIGRAELAPENDRTILKRNGVPMVGIAVVTQPGSNSIEIADNFYERIELIKKDLPADIELGIGFDNTEYIRESISEVQQTIIVAFALVVVIIFLFLRDWRTTLIPVLTIPISLIGAFFVMYIFGFSINVLTLLGIVLAIGLVVDDTIVVLENIYSKIEGGMEPEEAGIKGTNEIFFAVISTTVALVAVFMPVIFLQGLTGRLFREFGLVVAGAVVISSFVALTLTPMMSSKLLRKSEKKNWFYRKTEPFFISLNRAYNNSLDGFMNMRWMAFVIILLSAGMIVFFLSGNRIPEEIAPLEDRSSLSANATGPEGATFEYMDRYVDSIISAVDKHIPEKEALITITSPGFGNSSMNSARITIMLKDPSERERSQQEILDDFTPILAQYTEARTSLSQPATIGGRRSSGFPVQYVIQAPNLEKLKEVLPEFMAKAQDSPEFTFVNLNLKFTKPEITIEIDREKARTLGISVRDVAQTLQLGLAGQRFGFFILDGKQYQIIGQVDRDNRNDPLDLKALYVRSSDGRLIQLDNLVSLEENSSPPQLYRFNRFAAATISASLAPKVTTGQGIDVMDAIAKEVLDESFTTDLAGTSREFRDSANSLYFAFGFALILIYLVLSAQFESFVDPLIIMFTVPLALAGALLVIWRYEESLNIFSQIGIIMLVGLVSKNGILIVEFANQRKADGLSVRDAVLDAAKSRFRPILMTSLSTILGILPIALALGAGAESRVSMGVAIVGGLIFSTVLTLYVIPAIYTYFTSKKSRLSRTTA</sequence>
<name>A0A150Y3D3_9BACT</name>
<feature type="transmembrane region" description="Helical" evidence="8">
    <location>
        <begin position="12"/>
        <end position="35"/>
    </location>
</feature>
<evidence type="ECO:0000313" key="10">
    <source>
        <dbReference type="Proteomes" id="UP000075663"/>
    </source>
</evidence>
<dbReference type="Gene3D" id="3.30.70.1430">
    <property type="entry name" value="Multidrug efflux transporter AcrB pore domain"/>
    <property type="match status" value="2"/>
</dbReference>
<comment type="subcellular location">
    <subcellularLocation>
        <location evidence="1">Cell inner membrane</location>
        <topology evidence="1">Multi-pass membrane protein</topology>
    </subcellularLocation>
</comment>
<dbReference type="SUPFAM" id="SSF82693">
    <property type="entry name" value="Multidrug efflux transporter AcrB pore domain, PN1, PN2, PC1 and PC2 subdomains"/>
    <property type="match status" value="3"/>
</dbReference>
<keyword evidence="7 8" id="KW-0472">Membrane</keyword>
<keyword evidence="6 8" id="KW-1133">Transmembrane helix</keyword>
<keyword evidence="3" id="KW-1003">Cell membrane</keyword>
<reference evidence="9 10" key="1">
    <citation type="submission" date="2016-01" db="EMBL/GenBank/DDBJ databases">
        <title>Genome sequencing of Roseivirga seohaensis SW-152.</title>
        <authorList>
            <person name="Selvaratnam C."/>
            <person name="Thevarajoo S."/>
            <person name="Goh K.M."/>
            <person name="Ee R."/>
            <person name="Chan K.-G."/>
            <person name="Chong C.S."/>
        </authorList>
    </citation>
    <scope>NUCLEOTIDE SEQUENCE [LARGE SCALE GENOMIC DNA]</scope>
    <source>
        <strain evidence="9 10">SW-152</strain>
    </source>
</reference>
<dbReference type="Proteomes" id="UP000075663">
    <property type="component" value="Unassembled WGS sequence"/>
</dbReference>
<dbReference type="PRINTS" id="PR00702">
    <property type="entry name" value="ACRIFLAVINRP"/>
</dbReference>
<dbReference type="PANTHER" id="PTHR32063:SF28">
    <property type="entry name" value="BLR2861 PROTEIN"/>
    <property type="match status" value="1"/>
</dbReference>
<feature type="transmembrane region" description="Helical" evidence="8">
    <location>
        <begin position="334"/>
        <end position="353"/>
    </location>
</feature>
<organism evidence="9 10">
    <name type="scientific">Roseivirga seohaensis</name>
    <dbReference type="NCBI Taxonomy" id="1914963"/>
    <lineage>
        <taxon>Bacteria</taxon>
        <taxon>Pseudomonadati</taxon>
        <taxon>Bacteroidota</taxon>
        <taxon>Cytophagia</taxon>
        <taxon>Cytophagales</taxon>
        <taxon>Roseivirgaceae</taxon>
        <taxon>Roseivirga</taxon>
    </lineage>
</organism>
<dbReference type="Pfam" id="PF00873">
    <property type="entry name" value="ACR_tran"/>
    <property type="match status" value="1"/>
</dbReference>
<feature type="transmembrane region" description="Helical" evidence="8">
    <location>
        <begin position="463"/>
        <end position="482"/>
    </location>
</feature>
<evidence type="ECO:0000256" key="6">
    <source>
        <dbReference type="ARBA" id="ARBA00022989"/>
    </source>
</evidence>
<feature type="transmembrane region" description="Helical" evidence="8">
    <location>
        <begin position="908"/>
        <end position="929"/>
    </location>
</feature>
<dbReference type="InterPro" id="IPR027463">
    <property type="entry name" value="AcrB_DN_DC_subdom"/>
</dbReference>
<protein>
    <submittedName>
        <fullName evidence="9">Acriflavin resistance protein</fullName>
    </submittedName>
</protein>
<dbReference type="GO" id="GO:0005886">
    <property type="term" value="C:plasma membrane"/>
    <property type="evidence" value="ECO:0007669"/>
    <property type="project" value="UniProtKB-SubCell"/>
</dbReference>
<proteinExistence type="predicted"/>
<evidence type="ECO:0000256" key="2">
    <source>
        <dbReference type="ARBA" id="ARBA00022448"/>
    </source>
</evidence>
<feature type="transmembrane region" description="Helical" evidence="8">
    <location>
        <begin position="957"/>
        <end position="979"/>
    </location>
</feature>
<feature type="transmembrane region" description="Helical" evidence="8">
    <location>
        <begin position="360"/>
        <end position="380"/>
    </location>
</feature>
<evidence type="ECO:0000256" key="1">
    <source>
        <dbReference type="ARBA" id="ARBA00004429"/>
    </source>
</evidence>
<feature type="transmembrane region" description="Helical" evidence="8">
    <location>
        <begin position="856"/>
        <end position="875"/>
    </location>
</feature>
<dbReference type="SUPFAM" id="SSF82714">
    <property type="entry name" value="Multidrug efflux transporter AcrB TolC docking domain, DN and DC subdomains"/>
    <property type="match status" value="2"/>
</dbReference>
<keyword evidence="2" id="KW-0813">Transport</keyword>
<dbReference type="FunFam" id="1.20.1640.10:FF:000001">
    <property type="entry name" value="Efflux pump membrane transporter"/>
    <property type="match status" value="1"/>
</dbReference>
<evidence type="ECO:0000256" key="7">
    <source>
        <dbReference type="ARBA" id="ARBA00023136"/>
    </source>
</evidence>
<dbReference type="EMBL" id="LRPB01000002">
    <property type="protein sequence ID" value="KYG85523.1"/>
    <property type="molecule type" value="Genomic_DNA"/>
</dbReference>
<dbReference type="InterPro" id="IPR001036">
    <property type="entry name" value="Acrflvin-R"/>
</dbReference>
<feature type="transmembrane region" description="Helical" evidence="8">
    <location>
        <begin position="526"/>
        <end position="545"/>
    </location>
</feature>
<keyword evidence="4" id="KW-0997">Cell inner membrane</keyword>
<evidence type="ECO:0000256" key="3">
    <source>
        <dbReference type="ARBA" id="ARBA00022475"/>
    </source>
</evidence>
<feature type="transmembrane region" description="Helical" evidence="8">
    <location>
        <begin position="882"/>
        <end position="902"/>
    </location>
</feature>
<dbReference type="STRING" id="1914963.AWW67_14165"/>
<evidence type="ECO:0000256" key="8">
    <source>
        <dbReference type="SAM" id="Phobius"/>
    </source>
</evidence>
<comment type="caution">
    <text evidence="9">The sequence shown here is derived from an EMBL/GenBank/DDBJ whole genome shotgun (WGS) entry which is preliminary data.</text>
</comment>
<dbReference type="SUPFAM" id="SSF82866">
    <property type="entry name" value="Multidrug efflux transporter AcrB transmembrane domain"/>
    <property type="match status" value="2"/>
</dbReference>
<feature type="transmembrane region" description="Helical" evidence="8">
    <location>
        <begin position="431"/>
        <end position="451"/>
    </location>
</feature>
<keyword evidence="5 8" id="KW-0812">Transmembrane</keyword>
<gene>
    <name evidence="9" type="ORF">AWW67_14165</name>
</gene>
<dbReference type="GO" id="GO:0042910">
    <property type="term" value="F:xenobiotic transmembrane transporter activity"/>
    <property type="evidence" value="ECO:0007669"/>
    <property type="project" value="TreeGrafter"/>
</dbReference>
<dbReference type="Gene3D" id="3.30.70.1440">
    <property type="entry name" value="Multidrug efflux transporter AcrB pore domain"/>
    <property type="match status" value="1"/>
</dbReference>
<dbReference type="AlphaFoldDB" id="A0A150Y3D3"/>
<dbReference type="Gene3D" id="3.30.2090.10">
    <property type="entry name" value="Multidrug efflux transporter AcrB TolC docking domain, DN and DC subdomains"/>
    <property type="match status" value="2"/>
</dbReference>
<accession>A0A150Y3D3</accession>
<feature type="transmembrane region" description="Helical" evidence="8">
    <location>
        <begin position="985"/>
        <end position="1011"/>
    </location>
</feature>
<evidence type="ECO:0000313" key="9">
    <source>
        <dbReference type="EMBL" id="KYG85523.1"/>
    </source>
</evidence>